<keyword evidence="11" id="KW-0472">Membrane</keyword>
<dbReference type="Gene3D" id="1.10.630.10">
    <property type="entry name" value="Cytochrome P450"/>
    <property type="match status" value="1"/>
</dbReference>
<dbReference type="SUPFAM" id="SSF48264">
    <property type="entry name" value="Cytochrome P450"/>
    <property type="match status" value="1"/>
</dbReference>
<evidence type="ECO:0000256" key="3">
    <source>
        <dbReference type="ARBA" id="ARBA00010617"/>
    </source>
</evidence>
<evidence type="ECO:0000256" key="7">
    <source>
        <dbReference type="ARBA" id="ARBA00022989"/>
    </source>
</evidence>
<protein>
    <recommendedName>
        <fullName evidence="16">Cytochrome P450</fullName>
    </recommendedName>
</protein>
<feature type="binding site" description="axial binding residue" evidence="12">
    <location>
        <position position="44"/>
    </location>
    <ligand>
        <name>heme</name>
        <dbReference type="ChEBI" id="CHEBI:30413"/>
    </ligand>
    <ligandPart>
        <name>Fe</name>
        <dbReference type="ChEBI" id="CHEBI:18248"/>
    </ligandPart>
</feature>
<dbReference type="PROSITE" id="PS00086">
    <property type="entry name" value="CYTOCHROME_P450"/>
    <property type="match status" value="1"/>
</dbReference>
<evidence type="ECO:0000256" key="13">
    <source>
        <dbReference type="RuleBase" id="RU000461"/>
    </source>
</evidence>
<evidence type="ECO:0000313" key="14">
    <source>
        <dbReference type="EMBL" id="KAK7678434.1"/>
    </source>
</evidence>
<keyword evidence="7" id="KW-1133">Transmembrane helix</keyword>
<dbReference type="EMBL" id="JASBNA010000071">
    <property type="protein sequence ID" value="KAK7678434.1"/>
    <property type="molecule type" value="Genomic_DNA"/>
</dbReference>
<dbReference type="PRINTS" id="PR00465">
    <property type="entry name" value="EP450IV"/>
</dbReference>
<evidence type="ECO:0000313" key="15">
    <source>
        <dbReference type="Proteomes" id="UP001385951"/>
    </source>
</evidence>
<gene>
    <name evidence="14" type="ORF">QCA50_018494</name>
</gene>
<keyword evidence="4 12" id="KW-0349">Heme</keyword>
<comment type="subcellular location">
    <subcellularLocation>
        <location evidence="2">Membrane</location>
        <topology evidence="2">Single-pass membrane protein</topology>
    </subcellularLocation>
</comment>
<sequence length="114" mass="12781">MLHDPKEYPEPTCFRPERYLKDGKLNPAVRSPNTLAFGFGRRICPGRYLSSGSLFMTIASILHTFDIHEIPDDNGKAFDPFSSVVTGLISTPDHIPCKLIPRSDVKKHLIDNSI</sequence>
<keyword evidence="8 13" id="KW-0560">Oxidoreductase</keyword>
<evidence type="ECO:0008006" key="16">
    <source>
        <dbReference type="Google" id="ProtNLM"/>
    </source>
</evidence>
<accession>A0AAW0FFZ5</accession>
<evidence type="ECO:0000256" key="5">
    <source>
        <dbReference type="ARBA" id="ARBA00022692"/>
    </source>
</evidence>
<dbReference type="InterPro" id="IPR017972">
    <property type="entry name" value="Cyt_P450_CS"/>
</dbReference>
<organism evidence="14 15">
    <name type="scientific">Cerrena zonata</name>
    <dbReference type="NCBI Taxonomy" id="2478898"/>
    <lineage>
        <taxon>Eukaryota</taxon>
        <taxon>Fungi</taxon>
        <taxon>Dikarya</taxon>
        <taxon>Basidiomycota</taxon>
        <taxon>Agaricomycotina</taxon>
        <taxon>Agaricomycetes</taxon>
        <taxon>Polyporales</taxon>
        <taxon>Cerrenaceae</taxon>
        <taxon>Cerrena</taxon>
    </lineage>
</organism>
<dbReference type="InterPro" id="IPR050364">
    <property type="entry name" value="Cytochrome_P450_fung"/>
</dbReference>
<dbReference type="Proteomes" id="UP001385951">
    <property type="component" value="Unassembled WGS sequence"/>
</dbReference>
<name>A0AAW0FFZ5_9APHY</name>
<comment type="similarity">
    <text evidence="3 13">Belongs to the cytochrome P450 family.</text>
</comment>
<dbReference type="InterPro" id="IPR036396">
    <property type="entry name" value="Cyt_P450_sf"/>
</dbReference>
<evidence type="ECO:0000256" key="9">
    <source>
        <dbReference type="ARBA" id="ARBA00023004"/>
    </source>
</evidence>
<keyword evidence="6 12" id="KW-0479">Metal-binding</keyword>
<evidence type="ECO:0000256" key="12">
    <source>
        <dbReference type="PIRSR" id="PIRSR602403-1"/>
    </source>
</evidence>
<keyword evidence="15" id="KW-1185">Reference proteome</keyword>
<keyword evidence="10 13" id="KW-0503">Monooxygenase</keyword>
<dbReference type="Pfam" id="PF00067">
    <property type="entry name" value="p450"/>
    <property type="match status" value="1"/>
</dbReference>
<dbReference type="AlphaFoldDB" id="A0AAW0FFZ5"/>
<dbReference type="GO" id="GO:0004497">
    <property type="term" value="F:monooxygenase activity"/>
    <property type="evidence" value="ECO:0007669"/>
    <property type="project" value="UniProtKB-KW"/>
</dbReference>
<dbReference type="GO" id="GO:0005506">
    <property type="term" value="F:iron ion binding"/>
    <property type="evidence" value="ECO:0007669"/>
    <property type="project" value="InterPro"/>
</dbReference>
<evidence type="ECO:0000256" key="10">
    <source>
        <dbReference type="ARBA" id="ARBA00023033"/>
    </source>
</evidence>
<evidence type="ECO:0000256" key="11">
    <source>
        <dbReference type="ARBA" id="ARBA00023136"/>
    </source>
</evidence>
<keyword evidence="5" id="KW-0812">Transmembrane</keyword>
<dbReference type="PANTHER" id="PTHR46300">
    <property type="entry name" value="P450, PUTATIVE (EUROFUNG)-RELATED-RELATED"/>
    <property type="match status" value="1"/>
</dbReference>
<comment type="cofactor">
    <cofactor evidence="1 12">
        <name>heme</name>
        <dbReference type="ChEBI" id="CHEBI:30413"/>
    </cofactor>
</comment>
<dbReference type="GO" id="GO:0020037">
    <property type="term" value="F:heme binding"/>
    <property type="evidence" value="ECO:0007669"/>
    <property type="project" value="InterPro"/>
</dbReference>
<dbReference type="GO" id="GO:0016020">
    <property type="term" value="C:membrane"/>
    <property type="evidence" value="ECO:0007669"/>
    <property type="project" value="UniProtKB-SubCell"/>
</dbReference>
<evidence type="ECO:0000256" key="1">
    <source>
        <dbReference type="ARBA" id="ARBA00001971"/>
    </source>
</evidence>
<dbReference type="PANTHER" id="PTHR46300:SF7">
    <property type="entry name" value="P450, PUTATIVE (EUROFUNG)-RELATED"/>
    <property type="match status" value="1"/>
</dbReference>
<evidence type="ECO:0000256" key="4">
    <source>
        <dbReference type="ARBA" id="ARBA00022617"/>
    </source>
</evidence>
<evidence type="ECO:0000256" key="6">
    <source>
        <dbReference type="ARBA" id="ARBA00022723"/>
    </source>
</evidence>
<keyword evidence="9 12" id="KW-0408">Iron</keyword>
<evidence type="ECO:0000256" key="2">
    <source>
        <dbReference type="ARBA" id="ARBA00004167"/>
    </source>
</evidence>
<reference evidence="14 15" key="1">
    <citation type="submission" date="2022-09" db="EMBL/GenBank/DDBJ databases">
        <authorList>
            <person name="Palmer J.M."/>
        </authorList>
    </citation>
    <scope>NUCLEOTIDE SEQUENCE [LARGE SCALE GENOMIC DNA]</scope>
    <source>
        <strain evidence="14 15">DSM 7382</strain>
    </source>
</reference>
<comment type="caution">
    <text evidence="14">The sequence shown here is derived from an EMBL/GenBank/DDBJ whole genome shotgun (WGS) entry which is preliminary data.</text>
</comment>
<dbReference type="InterPro" id="IPR001128">
    <property type="entry name" value="Cyt_P450"/>
</dbReference>
<proteinExistence type="inferred from homology"/>
<evidence type="ECO:0000256" key="8">
    <source>
        <dbReference type="ARBA" id="ARBA00023002"/>
    </source>
</evidence>
<dbReference type="InterPro" id="IPR002403">
    <property type="entry name" value="Cyt_P450_E_grp-IV"/>
</dbReference>
<dbReference type="GO" id="GO:0016705">
    <property type="term" value="F:oxidoreductase activity, acting on paired donors, with incorporation or reduction of molecular oxygen"/>
    <property type="evidence" value="ECO:0007669"/>
    <property type="project" value="InterPro"/>
</dbReference>